<dbReference type="SMART" id="SM00382">
    <property type="entry name" value="AAA"/>
    <property type="match status" value="1"/>
</dbReference>
<protein>
    <submittedName>
        <fullName evidence="5">TOBE domain-containing protein</fullName>
    </submittedName>
</protein>
<reference evidence="5 6" key="1">
    <citation type="submission" date="2016-10" db="EMBL/GenBank/DDBJ databases">
        <authorList>
            <person name="de Groot N.N."/>
        </authorList>
    </citation>
    <scope>NUCLEOTIDE SEQUENCE [LARGE SCALE GENOMIC DNA]</scope>
    <source>
        <strain evidence="5 6">DSM 26424</strain>
    </source>
</reference>
<dbReference type="PANTHER" id="PTHR42781">
    <property type="entry name" value="SPERMIDINE/PUTRESCINE IMPORT ATP-BINDING PROTEIN POTA"/>
    <property type="match status" value="1"/>
</dbReference>
<dbReference type="GO" id="GO:0005524">
    <property type="term" value="F:ATP binding"/>
    <property type="evidence" value="ECO:0007669"/>
    <property type="project" value="UniProtKB-KW"/>
</dbReference>
<dbReference type="Pfam" id="PF00005">
    <property type="entry name" value="ABC_tran"/>
    <property type="match status" value="1"/>
</dbReference>
<feature type="domain" description="ABC transporter" evidence="4">
    <location>
        <begin position="4"/>
        <end position="196"/>
    </location>
</feature>
<dbReference type="InterPro" id="IPR003439">
    <property type="entry name" value="ABC_transporter-like_ATP-bd"/>
</dbReference>
<evidence type="ECO:0000313" key="5">
    <source>
        <dbReference type="EMBL" id="SDJ40908.1"/>
    </source>
</evidence>
<sequence length="310" mass="33849">MSGLVAQHIRMEFGTHTAVSDAHFSVAEGEFVTLLGPSGCGKTTLLKIIAGFLAPSAGRILMGGVDVTDVPPEARDTAMCFQSYALFPHLDVRANLEFGLRQKRVAHAERSRRLDSVIAQLELGAHLAKLRDQVRIEIRRIQRTHGLTALYVTHDQAEALSMSDRIFVMNRGVIEQEAAPEVLYHQPRTAFVADFIGAANILPVLDQQPLAEGSLVRTPMGALTMAGTVTGPAIAWRPERARILPPGARAVNAFEARITDRAFVGDHIDLQVEINGLIQRLRLPHCPQAVGEVLRFALDLEDILPLEQGA</sequence>
<accession>A0A1G8TH96</accession>
<keyword evidence="1" id="KW-0813">Transport</keyword>
<dbReference type="Pfam" id="PF08402">
    <property type="entry name" value="TOBE_2"/>
    <property type="match status" value="1"/>
</dbReference>
<evidence type="ECO:0000256" key="3">
    <source>
        <dbReference type="ARBA" id="ARBA00022840"/>
    </source>
</evidence>
<dbReference type="EMBL" id="FNEJ01000030">
    <property type="protein sequence ID" value="SDJ40908.1"/>
    <property type="molecule type" value="Genomic_DNA"/>
</dbReference>
<keyword evidence="3" id="KW-0067">ATP-binding</keyword>
<dbReference type="GO" id="GO:0043190">
    <property type="term" value="C:ATP-binding cassette (ABC) transporter complex"/>
    <property type="evidence" value="ECO:0007669"/>
    <property type="project" value="InterPro"/>
</dbReference>
<dbReference type="STRING" id="555512.SAMN04487993_10307"/>
<dbReference type="PROSITE" id="PS50893">
    <property type="entry name" value="ABC_TRANSPORTER_2"/>
    <property type="match status" value="1"/>
</dbReference>
<keyword evidence="2" id="KW-0547">Nucleotide-binding</keyword>
<keyword evidence="6" id="KW-1185">Reference proteome</keyword>
<dbReference type="Gene3D" id="3.40.50.300">
    <property type="entry name" value="P-loop containing nucleotide triphosphate hydrolases"/>
    <property type="match status" value="2"/>
</dbReference>
<dbReference type="AlphaFoldDB" id="A0A1G8TH96"/>
<dbReference type="InterPro" id="IPR013611">
    <property type="entry name" value="Transp-assoc_OB_typ2"/>
</dbReference>
<dbReference type="OrthoDB" id="9802264at2"/>
<evidence type="ECO:0000313" key="6">
    <source>
        <dbReference type="Proteomes" id="UP000199093"/>
    </source>
</evidence>
<evidence type="ECO:0000256" key="2">
    <source>
        <dbReference type="ARBA" id="ARBA00022741"/>
    </source>
</evidence>
<dbReference type="InterPro" id="IPR003593">
    <property type="entry name" value="AAA+_ATPase"/>
</dbReference>
<dbReference type="SUPFAM" id="SSF52540">
    <property type="entry name" value="P-loop containing nucleoside triphosphate hydrolases"/>
    <property type="match status" value="1"/>
</dbReference>
<dbReference type="InterPro" id="IPR027417">
    <property type="entry name" value="P-loop_NTPase"/>
</dbReference>
<dbReference type="RefSeq" id="WP_089851597.1">
    <property type="nucleotide sequence ID" value="NZ_FNEJ01000030.1"/>
</dbReference>
<dbReference type="GO" id="GO:0016887">
    <property type="term" value="F:ATP hydrolysis activity"/>
    <property type="evidence" value="ECO:0007669"/>
    <property type="project" value="InterPro"/>
</dbReference>
<dbReference type="PANTHER" id="PTHR42781:SF4">
    <property type="entry name" value="SPERMIDINE_PUTRESCINE IMPORT ATP-BINDING PROTEIN POTA"/>
    <property type="match status" value="1"/>
</dbReference>
<dbReference type="Proteomes" id="UP000199093">
    <property type="component" value="Unassembled WGS sequence"/>
</dbReference>
<dbReference type="InterPro" id="IPR050093">
    <property type="entry name" value="ABC_SmlMolc_Importer"/>
</dbReference>
<evidence type="ECO:0000259" key="4">
    <source>
        <dbReference type="PROSITE" id="PS50893"/>
    </source>
</evidence>
<organism evidence="5 6">
    <name type="scientific">Salipiger marinus</name>
    <dbReference type="NCBI Taxonomy" id="555512"/>
    <lineage>
        <taxon>Bacteria</taxon>
        <taxon>Pseudomonadati</taxon>
        <taxon>Pseudomonadota</taxon>
        <taxon>Alphaproteobacteria</taxon>
        <taxon>Rhodobacterales</taxon>
        <taxon>Roseobacteraceae</taxon>
        <taxon>Salipiger</taxon>
    </lineage>
</organism>
<evidence type="ECO:0000256" key="1">
    <source>
        <dbReference type="ARBA" id="ARBA00022448"/>
    </source>
</evidence>
<gene>
    <name evidence="5" type="ORF">SAMN04487993_10307</name>
</gene>
<name>A0A1G8TH96_9RHOB</name>
<proteinExistence type="predicted"/>
<dbReference type="GO" id="GO:0022857">
    <property type="term" value="F:transmembrane transporter activity"/>
    <property type="evidence" value="ECO:0007669"/>
    <property type="project" value="InterPro"/>
</dbReference>